<evidence type="ECO:0000256" key="9">
    <source>
        <dbReference type="HAMAP-Rule" id="MF_00178"/>
    </source>
</evidence>
<evidence type="ECO:0000256" key="3">
    <source>
        <dbReference type="ARBA" id="ARBA00012664"/>
    </source>
</evidence>
<dbReference type="NCBIfam" id="TIGR00114">
    <property type="entry name" value="lumazine-synth"/>
    <property type="match status" value="1"/>
</dbReference>
<feature type="binding site" evidence="9">
    <location>
        <position position="117"/>
    </location>
    <ligand>
        <name>5-amino-6-(D-ribitylamino)uracil</name>
        <dbReference type="ChEBI" id="CHEBI:15934"/>
    </ligand>
</feature>
<dbReference type="PANTHER" id="PTHR21058">
    <property type="entry name" value="6,7-DIMETHYL-8-RIBITYLLUMAZINE SYNTHASE DMRL SYNTHASE LUMAZINE SYNTHASE"/>
    <property type="match status" value="1"/>
</dbReference>
<dbReference type="HOGENOM" id="CLU_089358_1_1_0"/>
<dbReference type="PANTHER" id="PTHR21058:SF0">
    <property type="entry name" value="6,7-DIMETHYL-8-RIBITYLLUMAZINE SYNTHASE"/>
    <property type="match status" value="1"/>
</dbReference>
<evidence type="ECO:0000313" key="11">
    <source>
        <dbReference type="Proteomes" id="UP000006791"/>
    </source>
</evidence>
<evidence type="ECO:0000256" key="1">
    <source>
        <dbReference type="ARBA" id="ARBA00004917"/>
    </source>
</evidence>
<dbReference type="InterPro" id="IPR036467">
    <property type="entry name" value="LS/RS_sf"/>
</dbReference>
<dbReference type="Pfam" id="PF00885">
    <property type="entry name" value="DMRL_synthase"/>
    <property type="match status" value="1"/>
</dbReference>
<keyword evidence="4 9" id="KW-0686">Riboflavin biosynthesis</keyword>
<evidence type="ECO:0000256" key="6">
    <source>
        <dbReference type="ARBA" id="ARBA00048785"/>
    </source>
</evidence>
<dbReference type="GO" id="GO:0000906">
    <property type="term" value="F:6,7-dimethyl-8-ribityllumazine synthase activity"/>
    <property type="evidence" value="ECO:0007669"/>
    <property type="project" value="UniProtKB-UniRule"/>
</dbReference>
<dbReference type="EC" id="2.5.1.78" evidence="3 9"/>
<dbReference type="GO" id="GO:0005829">
    <property type="term" value="C:cytosol"/>
    <property type="evidence" value="ECO:0007669"/>
    <property type="project" value="TreeGrafter"/>
</dbReference>
<dbReference type="HAMAP" id="MF_00178">
    <property type="entry name" value="Lumazine_synth"/>
    <property type="match status" value="1"/>
</dbReference>
<organism evidence="10 11">
    <name type="scientific">Chloracidobacterium thermophilum (strain B)</name>
    <dbReference type="NCBI Taxonomy" id="981222"/>
    <lineage>
        <taxon>Bacteria</taxon>
        <taxon>Pseudomonadati</taxon>
        <taxon>Acidobacteriota</taxon>
        <taxon>Terriglobia</taxon>
        <taxon>Terriglobales</taxon>
        <taxon>Acidobacteriaceae</taxon>
        <taxon>Chloracidobacterium</taxon>
    </lineage>
</organism>
<evidence type="ECO:0000256" key="8">
    <source>
        <dbReference type="ARBA" id="ARBA00072606"/>
    </source>
</evidence>
<feature type="binding site" evidence="9">
    <location>
        <begin position="89"/>
        <end position="90"/>
    </location>
    <ligand>
        <name>(2S)-2-hydroxy-3-oxobutyl phosphate</name>
        <dbReference type="ChEBI" id="CHEBI:58830"/>
    </ligand>
</feature>
<dbReference type="CDD" id="cd09209">
    <property type="entry name" value="Lumazine_synthase-I"/>
    <property type="match status" value="1"/>
</dbReference>
<feature type="binding site" evidence="9">
    <location>
        <begin position="84"/>
        <end position="86"/>
    </location>
    <ligand>
        <name>5-amino-6-(D-ribitylamino)uracil</name>
        <dbReference type="ChEBI" id="CHEBI:15934"/>
    </ligand>
</feature>
<comment type="function">
    <text evidence="7 9">Catalyzes the formation of 6,7-dimethyl-8-ribityllumazine by condensation of 5-amino-6-(D-ribitylamino)uracil with 3,4-dihydroxy-2-butanone 4-phosphate. This is the penultimate step in the biosynthesis of riboflavin.</text>
</comment>
<dbReference type="KEGG" id="ctm:Cabther_A1188"/>
<evidence type="ECO:0000256" key="5">
    <source>
        <dbReference type="ARBA" id="ARBA00022679"/>
    </source>
</evidence>
<dbReference type="EMBL" id="CP002514">
    <property type="protein sequence ID" value="AEP11942.1"/>
    <property type="molecule type" value="Genomic_DNA"/>
</dbReference>
<evidence type="ECO:0000256" key="4">
    <source>
        <dbReference type="ARBA" id="ARBA00022619"/>
    </source>
</evidence>
<evidence type="ECO:0000256" key="2">
    <source>
        <dbReference type="ARBA" id="ARBA00007424"/>
    </source>
</evidence>
<dbReference type="Gene3D" id="3.40.50.960">
    <property type="entry name" value="Lumazine/riboflavin synthase"/>
    <property type="match status" value="1"/>
</dbReference>
<keyword evidence="11" id="KW-1185">Reference proteome</keyword>
<comment type="similarity">
    <text evidence="2 9">Belongs to the DMRL synthase family.</text>
</comment>
<dbReference type="AlphaFoldDB" id="G2LD82"/>
<feature type="active site" description="Proton donor" evidence="9">
    <location>
        <position position="92"/>
    </location>
</feature>
<keyword evidence="5 9" id="KW-0808">Transferase</keyword>
<dbReference type="FunFam" id="3.40.50.960:FF:000001">
    <property type="entry name" value="6,7-dimethyl-8-ribityllumazine synthase"/>
    <property type="match status" value="1"/>
</dbReference>
<reference evidence="10 11" key="1">
    <citation type="journal article" date="2012" name="Environ. Microbiol.">
        <title>Complete genome of Candidatus Chloracidobacterium thermophilum, a chlorophyll-based photoheterotroph belonging to the phylum Acidobacteria.</title>
        <authorList>
            <person name="Garcia Costas A.M."/>
            <person name="Liu Z."/>
            <person name="Tomsho L.P."/>
            <person name="Schuster S.C."/>
            <person name="Ward D.M."/>
            <person name="Bryant D.A."/>
        </authorList>
    </citation>
    <scope>NUCLEOTIDE SEQUENCE [LARGE SCALE GENOMIC DNA]</scope>
    <source>
        <strain evidence="10 11">B</strain>
    </source>
</reference>
<dbReference type="InterPro" id="IPR034964">
    <property type="entry name" value="LS"/>
</dbReference>
<evidence type="ECO:0000256" key="7">
    <source>
        <dbReference type="ARBA" id="ARBA00058151"/>
    </source>
</evidence>
<feature type="binding site" evidence="9">
    <location>
        <position position="131"/>
    </location>
    <ligand>
        <name>(2S)-2-hydroxy-3-oxobutyl phosphate</name>
        <dbReference type="ChEBI" id="CHEBI:58830"/>
    </ligand>
</feature>
<sequence length="166" mass="17648">MPKAVREIQGKLVADGLRVAFVVSRWNDFVVNRLLSGALDTFERLGGRLDDCAVVRVPGSFEIPLTAKKLALTAAWEAIVCLGALVRGETPHFDYIAAEVTKGIAAVSLETGVPVTYGVITAENLEQAIDRAGMKAGNKGVEAVLAAIELANLYRAIESRPATGRS</sequence>
<dbReference type="SUPFAM" id="SSF52121">
    <property type="entry name" value="Lumazine synthase"/>
    <property type="match status" value="1"/>
</dbReference>
<dbReference type="GO" id="GO:0009349">
    <property type="term" value="C:riboflavin synthase complex"/>
    <property type="evidence" value="ECO:0007669"/>
    <property type="project" value="UniProtKB-UniRule"/>
</dbReference>
<comment type="pathway">
    <text evidence="1 9">Cofactor biosynthesis; riboflavin biosynthesis; riboflavin from 2-hydroxy-3-oxobutyl phosphate and 5-amino-6-(D-ribitylamino)uracil: step 1/2.</text>
</comment>
<evidence type="ECO:0000313" key="10">
    <source>
        <dbReference type="EMBL" id="AEP11942.1"/>
    </source>
</evidence>
<dbReference type="GO" id="GO:0009231">
    <property type="term" value="P:riboflavin biosynthetic process"/>
    <property type="evidence" value="ECO:0007669"/>
    <property type="project" value="UniProtKB-UniRule"/>
</dbReference>
<dbReference type="UniPathway" id="UPA00275">
    <property type="reaction ID" value="UER00404"/>
</dbReference>
<proteinExistence type="inferred from homology"/>
<protein>
    <recommendedName>
        <fullName evidence="8 9">6,7-dimethyl-8-ribityllumazine synthase</fullName>
        <shortName evidence="9">DMRL synthase</shortName>
        <shortName evidence="9">LS</shortName>
        <shortName evidence="9">Lumazine synthase</shortName>
        <ecNumber evidence="3 9">2.5.1.78</ecNumber>
    </recommendedName>
</protein>
<accession>G2LD82</accession>
<comment type="catalytic activity">
    <reaction evidence="6 9">
        <text>(2S)-2-hydroxy-3-oxobutyl phosphate + 5-amino-6-(D-ribitylamino)uracil = 6,7-dimethyl-8-(1-D-ribityl)lumazine + phosphate + 2 H2O + H(+)</text>
        <dbReference type="Rhea" id="RHEA:26152"/>
        <dbReference type="ChEBI" id="CHEBI:15377"/>
        <dbReference type="ChEBI" id="CHEBI:15378"/>
        <dbReference type="ChEBI" id="CHEBI:15934"/>
        <dbReference type="ChEBI" id="CHEBI:43474"/>
        <dbReference type="ChEBI" id="CHEBI:58201"/>
        <dbReference type="ChEBI" id="CHEBI:58830"/>
        <dbReference type="EC" id="2.5.1.78"/>
    </reaction>
</comment>
<dbReference type="InterPro" id="IPR002180">
    <property type="entry name" value="LS/RS"/>
</dbReference>
<dbReference type="Proteomes" id="UP000006791">
    <property type="component" value="Chromosome 1"/>
</dbReference>
<feature type="binding site" evidence="9">
    <location>
        <begin position="60"/>
        <end position="62"/>
    </location>
    <ligand>
        <name>5-amino-6-(D-ribitylamino)uracil</name>
        <dbReference type="ChEBI" id="CHEBI:15934"/>
    </ligand>
</feature>
<gene>
    <name evidence="9" type="primary">ribH</name>
    <name evidence="10" type="ordered locus">Cabther_A1188</name>
</gene>
<name>G2LD82_CHLTF</name>
<feature type="binding site" evidence="9">
    <location>
        <position position="26"/>
    </location>
    <ligand>
        <name>5-amino-6-(D-ribitylamino)uracil</name>
        <dbReference type="ChEBI" id="CHEBI:15934"/>
    </ligand>
</feature>
<dbReference type="STRING" id="981222.Cabther_A1188"/>